<dbReference type="EMBL" id="BLLF01001642">
    <property type="protein sequence ID" value="GFH20473.1"/>
    <property type="molecule type" value="Genomic_DNA"/>
</dbReference>
<reference evidence="1 2" key="1">
    <citation type="submission" date="2020-02" db="EMBL/GenBank/DDBJ databases">
        <title>Draft genome sequence of Haematococcus lacustris strain NIES-144.</title>
        <authorList>
            <person name="Morimoto D."/>
            <person name="Nakagawa S."/>
            <person name="Yoshida T."/>
            <person name="Sawayama S."/>
        </authorList>
    </citation>
    <scope>NUCLEOTIDE SEQUENCE [LARGE SCALE GENOMIC DNA]</scope>
    <source>
        <strain evidence="1 2">NIES-144</strain>
    </source>
</reference>
<organism evidence="1 2">
    <name type="scientific">Haematococcus lacustris</name>
    <name type="common">Green alga</name>
    <name type="synonym">Haematococcus pluvialis</name>
    <dbReference type="NCBI Taxonomy" id="44745"/>
    <lineage>
        <taxon>Eukaryota</taxon>
        <taxon>Viridiplantae</taxon>
        <taxon>Chlorophyta</taxon>
        <taxon>core chlorophytes</taxon>
        <taxon>Chlorophyceae</taxon>
        <taxon>CS clade</taxon>
        <taxon>Chlamydomonadales</taxon>
        <taxon>Haematococcaceae</taxon>
        <taxon>Haematococcus</taxon>
    </lineage>
</organism>
<evidence type="ECO:0000313" key="1">
    <source>
        <dbReference type="EMBL" id="GFH20473.1"/>
    </source>
</evidence>
<sequence length="136" mass="14919">MEVVSGARINVHKMRCTIENWESPVGKSGSCFVNPSTAFGNIQLYHVRNEQEAVVVEAMNKNPLSRLIASFPRRHLLAMPWVPTSSLQHEVELSQPGLAAPAPGPQARPLQLPLWCKVEHKLTSGEEGESQAAGTR</sequence>
<evidence type="ECO:0000313" key="2">
    <source>
        <dbReference type="Proteomes" id="UP000485058"/>
    </source>
</evidence>
<dbReference type="AlphaFoldDB" id="A0A699ZCY9"/>
<comment type="caution">
    <text evidence="1">The sequence shown here is derived from an EMBL/GenBank/DDBJ whole genome shotgun (WGS) entry which is preliminary data.</text>
</comment>
<accession>A0A699ZCY9</accession>
<keyword evidence="2" id="KW-1185">Reference proteome</keyword>
<gene>
    <name evidence="1" type="ORF">HaLaN_17600</name>
</gene>
<dbReference type="Proteomes" id="UP000485058">
    <property type="component" value="Unassembled WGS sequence"/>
</dbReference>
<proteinExistence type="predicted"/>
<protein>
    <submittedName>
        <fullName evidence="1">Uncharacterized protein</fullName>
    </submittedName>
</protein>
<name>A0A699ZCY9_HAELA</name>